<dbReference type="AlphaFoldDB" id="A0A0K9NHR1"/>
<protein>
    <submittedName>
        <fullName evidence="2">Uncharacterized protein</fullName>
    </submittedName>
</protein>
<organism evidence="2 3">
    <name type="scientific">Zostera marina</name>
    <name type="common">Eelgrass</name>
    <dbReference type="NCBI Taxonomy" id="29655"/>
    <lineage>
        <taxon>Eukaryota</taxon>
        <taxon>Viridiplantae</taxon>
        <taxon>Streptophyta</taxon>
        <taxon>Embryophyta</taxon>
        <taxon>Tracheophyta</taxon>
        <taxon>Spermatophyta</taxon>
        <taxon>Magnoliopsida</taxon>
        <taxon>Liliopsida</taxon>
        <taxon>Zosteraceae</taxon>
        <taxon>Zostera</taxon>
    </lineage>
</organism>
<dbReference type="Proteomes" id="UP000036987">
    <property type="component" value="Unassembled WGS sequence"/>
</dbReference>
<proteinExistence type="predicted"/>
<sequence>MTRNKRDSPEEWVEDMELPPEPKKIRPLDSDDDNLEDFLKAFEEIQEEEDIKSKSAFNSLPAIEGEEDFGSGSEYFHELSFLLEASDDELGLPPTQKMSEETDNLWVVEEDTVINDGFLPNLINSTDGACDDQVFFIEGSFDAVN</sequence>
<evidence type="ECO:0000256" key="1">
    <source>
        <dbReference type="SAM" id="MobiDB-lite"/>
    </source>
</evidence>
<keyword evidence="3" id="KW-1185">Reference proteome</keyword>
<accession>A0A0K9NHR1</accession>
<feature type="compositionally biased region" description="Basic and acidic residues" evidence="1">
    <location>
        <begin position="20"/>
        <end position="29"/>
    </location>
</feature>
<dbReference type="EMBL" id="LFYR01002227">
    <property type="protein sequence ID" value="KMZ56153.1"/>
    <property type="molecule type" value="Genomic_DNA"/>
</dbReference>
<name>A0A0K9NHR1_ZOSMR</name>
<comment type="caution">
    <text evidence="2">The sequence shown here is derived from an EMBL/GenBank/DDBJ whole genome shotgun (WGS) entry which is preliminary data.</text>
</comment>
<gene>
    <name evidence="2" type="ORF">ZOSMA_99G00840</name>
</gene>
<dbReference type="OrthoDB" id="785381at2759"/>
<evidence type="ECO:0000313" key="3">
    <source>
        <dbReference type="Proteomes" id="UP000036987"/>
    </source>
</evidence>
<evidence type="ECO:0000313" key="2">
    <source>
        <dbReference type="EMBL" id="KMZ56153.1"/>
    </source>
</evidence>
<reference evidence="3" key="1">
    <citation type="journal article" date="2016" name="Nature">
        <title>The genome of the seagrass Zostera marina reveals angiosperm adaptation to the sea.</title>
        <authorList>
            <person name="Olsen J.L."/>
            <person name="Rouze P."/>
            <person name="Verhelst B."/>
            <person name="Lin Y.-C."/>
            <person name="Bayer T."/>
            <person name="Collen J."/>
            <person name="Dattolo E."/>
            <person name="De Paoli E."/>
            <person name="Dittami S."/>
            <person name="Maumus F."/>
            <person name="Michel G."/>
            <person name="Kersting A."/>
            <person name="Lauritano C."/>
            <person name="Lohaus R."/>
            <person name="Toepel M."/>
            <person name="Tonon T."/>
            <person name="Vanneste K."/>
            <person name="Amirebrahimi M."/>
            <person name="Brakel J."/>
            <person name="Bostroem C."/>
            <person name="Chovatia M."/>
            <person name="Grimwood J."/>
            <person name="Jenkins J.W."/>
            <person name="Jueterbock A."/>
            <person name="Mraz A."/>
            <person name="Stam W.T."/>
            <person name="Tice H."/>
            <person name="Bornberg-Bauer E."/>
            <person name="Green P.J."/>
            <person name="Pearson G.A."/>
            <person name="Procaccini G."/>
            <person name="Duarte C.M."/>
            <person name="Schmutz J."/>
            <person name="Reusch T.B.H."/>
            <person name="Van de Peer Y."/>
        </authorList>
    </citation>
    <scope>NUCLEOTIDE SEQUENCE [LARGE SCALE GENOMIC DNA]</scope>
    <source>
        <strain evidence="3">cv. Finnish</strain>
    </source>
</reference>
<feature type="region of interest" description="Disordered" evidence="1">
    <location>
        <begin position="1"/>
        <end position="32"/>
    </location>
</feature>